<comment type="subcellular location">
    <subcellularLocation>
        <location evidence="1">Cell membrane</location>
        <topology evidence="1">Multi-pass membrane protein</topology>
    </subcellularLocation>
</comment>
<protein>
    <submittedName>
        <fullName evidence="7">Monosaccharide-transporting ATPase</fullName>
        <ecNumber evidence="7">3.6.3.17</ecNumber>
    </submittedName>
</protein>
<evidence type="ECO:0000313" key="8">
    <source>
        <dbReference type="Proteomes" id="UP000195514"/>
    </source>
</evidence>
<sequence length="332" mass="35568">MPDKKNKNIINWFRAFNKKHAIGVPFILLAVSTVLFFSLQTNVFQPGTIGRLTNSNFRTWLPVLLLTMGQTLVLIGGGLDLSNGSIVSVGNVILALHVTSADEPWHNLAIVALVIGFGLAAGFLNGILTVYLGLQPVIVTFATSFIYAGLALLLLPSPGGAIPREYTNYYRNTHYLGIPISLIILIVFLLIWEFFRLRKYGRFLYAVGGNPRAAYTTGVPVTWMKISTYILSGFLASLGAISYSLLTGSGFSGSGADMMLPSITGAIIGGVSFSGGSGSLLGAIFGGIVLGNIRRIISIVKVDSWAVTLINALVILFALAAPGFINLLRRKK</sequence>
<dbReference type="InterPro" id="IPR001851">
    <property type="entry name" value="ABC_transp_permease"/>
</dbReference>
<keyword evidence="4 6" id="KW-1133">Transmembrane helix</keyword>
<feature type="transmembrane region" description="Helical" evidence="6">
    <location>
        <begin position="59"/>
        <end position="77"/>
    </location>
</feature>
<dbReference type="RefSeq" id="WP_087862281.1">
    <property type="nucleotide sequence ID" value="NZ_LT859958.1"/>
</dbReference>
<evidence type="ECO:0000256" key="2">
    <source>
        <dbReference type="ARBA" id="ARBA00022475"/>
    </source>
</evidence>
<feature type="transmembrane region" description="Helical" evidence="6">
    <location>
        <begin position="266"/>
        <end position="293"/>
    </location>
</feature>
<dbReference type="Pfam" id="PF02653">
    <property type="entry name" value="BPD_transp_2"/>
    <property type="match status" value="1"/>
</dbReference>
<dbReference type="GO" id="GO:0016787">
    <property type="term" value="F:hydrolase activity"/>
    <property type="evidence" value="ECO:0007669"/>
    <property type="project" value="UniProtKB-KW"/>
</dbReference>
<dbReference type="GO" id="GO:0005886">
    <property type="term" value="C:plasma membrane"/>
    <property type="evidence" value="ECO:0007669"/>
    <property type="project" value="UniProtKB-SubCell"/>
</dbReference>
<gene>
    <name evidence="7" type="ORF">CFX1CAM_1374</name>
</gene>
<keyword evidence="7" id="KW-0378">Hydrolase</keyword>
<name>A0A1Y6K782_9CHLR</name>
<feature type="transmembrane region" description="Helical" evidence="6">
    <location>
        <begin position="305"/>
        <end position="325"/>
    </location>
</feature>
<evidence type="ECO:0000256" key="1">
    <source>
        <dbReference type="ARBA" id="ARBA00004651"/>
    </source>
</evidence>
<dbReference type="KEGG" id="abat:CFX1CAM_1374"/>
<dbReference type="AlphaFoldDB" id="A0A1Y6K782"/>
<feature type="transmembrane region" description="Helical" evidence="6">
    <location>
        <begin position="107"/>
        <end position="130"/>
    </location>
</feature>
<evidence type="ECO:0000256" key="4">
    <source>
        <dbReference type="ARBA" id="ARBA00022989"/>
    </source>
</evidence>
<accession>A0A1Y6K782</accession>
<feature type="transmembrane region" description="Helical" evidence="6">
    <location>
        <begin position="175"/>
        <end position="195"/>
    </location>
</feature>
<feature type="transmembrane region" description="Helical" evidence="6">
    <location>
        <begin position="21"/>
        <end position="39"/>
    </location>
</feature>
<reference evidence="8" key="1">
    <citation type="submission" date="2017-05" db="EMBL/GenBank/DDBJ databases">
        <authorList>
            <person name="Kirkegaard R."/>
            <person name="Mcilroy J S."/>
        </authorList>
    </citation>
    <scope>NUCLEOTIDE SEQUENCE [LARGE SCALE GENOMIC DNA]</scope>
</reference>
<organism evidence="7 8">
    <name type="scientific">Candidatus Brevifilum fermentans</name>
    <dbReference type="NCBI Taxonomy" id="1986204"/>
    <lineage>
        <taxon>Bacteria</taxon>
        <taxon>Bacillati</taxon>
        <taxon>Chloroflexota</taxon>
        <taxon>Anaerolineae</taxon>
        <taxon>Anaerolineales</taxon>
        <taxon>Anaerolineaceae</taxon>
        <taxon>Candidatus Brevifilum</taxon>
    </lineage>
</organism>
<dbReference type="EC" id="3.6.3.17" evidence="7"/>
<feature type="transmembrane region" description="Helical" evidence="6">
    <location>
        <begin position="137"/>
        <end position="155"/>
    </location>
</feature>
<proteinExistence type="predicted"/>
<dbReference type="CDD" id="cd06579">
    <property type="entry name" value="TM_PBP1_transp_AraH_like"/>
    <property type="match status" value="1"/>
</dbReference>
<keyword evidence="3 6" id="KW-0812">Transmembrane</keyword>
<dbReference type="Proteomes" id="UP000195514">
    <property type="component" value="Chromosome I"/>
</dbReference>
<dbReference type="PANTHER" id="PTHR32196">
    <property type="entry name" value="ABC TRANSPORTER PERMEASE PROTEIN YPHD-RELATED-RELATED"/>
    <property type="match status" value="1"/>
</dbReference>
<keyword evidence="2" id="KW-1003">Cell membrane</keyword>
<evidence type="ECO:0000313" key="7">
    <source>
        <dbReference type="EMBL" id="SMX54439.1"/>
    </source>
</evidence>
<keyword evidence="8" id="KW-1185">Reference proteome</keyword>
<evidence type="ECO:0000256" key="5">
    <source>
        <dbReference type="ARBA" id="ARBA00023136"/>
    </source>
</evidence>
<evidence type="ECO:0000256" key="3">
    <source>
        <dbReference type="ARBA" id="ARBA00022692"/>
    </source>
</evidence>
<feature type="transmembrane region" description="Helical" evidence="6">
    <location>
        <begin position="226"/>
        <end position="246"/>
    </location>
</feature>
<dbReference type="EMBL" id="LT859958">
    <property type="protein sequence ID" value="SMX54439.1"/>
    <property type="molecule type" value="Genomic_DNA"/>
</dbReference>
<dbReference type="GO" id="GO:0022857">
    <property type="term" value="F:transmembrane transporter activity"/>
    <property type="evidence" value="ECO:0007669"/>
    <property type="project" value="InterPro"/>
</dbReference>
<evidence type="ECO:0000256" key="6">
    <source>
        <dbReference type="SAM" id="Phobius"/>
    </source>
</evidence>
<dbReference type="OrthoDB" id="9808136at2"/>
<keyword evidence="5 6" id="KW-0472">Membrane</keyword>